<feature type="transmembrane region" description="Helical" evidence="1">
    <location>
        <begin position="87"/>
        <end position="107"/>
    </location>
</feature>
<gene>
    <name evidence="2" type="ORF">C0Z18_02200</name>
</gene>
<organism evidence="2 3">
    <name type="scientific">Trinickia dabaoshanensis</name>
    <dbReference type="NCBI Taxonomy" id="564714"/>
    <lineage>
        <taxon>Bacteria</taxon>
        <taxon>Pseudomonadati</taxon>
        <taxon>Pseudomonadota</taxon>
        <taxon>Betaproteobacteria</taxon>
        <taxon>Burkholderiales</taxon>
        <taxon>Burkholderiaceae</taxon>
        <taxon>Trinickia</taxon>
    </lineage>
</organism>
<keyword evidence="1" id="KW-1133">Transmembrane helix</keyword>
<reference evidence="2 3" key="1">
    <citation type="submission" date="2018-01" db="EMBL/GenBank/DDBJ databases">
        <title>Whole genome analyses suggest that Burkholderia sensu lato contains two further novel genera in the rhizoxinica-symbiotica group Mycetohabitans gen. nov., and Trinickia gen. nov.: implications for the evolution of diazotrophy and nodulation in the Burkholderiaceae.</title>
        <authorList>
            <person name="Estrada-de los Santos P."/>
            <person name="Palmer M."/>
            <person name="Chavez-Ramirez B."/>
            <person name="Beukes C."/>
            <person name="Steenkamp E.T."/>
            <person name="Hirsch A.M."/>
            <person name="Manyaka P."/>
            <person name="Maluk M."/>
            <person name="Lafos M."/>
            <person name="Crook M."/>
            <person name="Gross E."/>
            <person name="Simon M.F."/>
            <person name="Bueno dos Reis Junior F."/>
            <person name="Poole P.S."/>
            <person name="Venter S.N."/>
            <person name="James E.K."/>
        </authorList>
    </citation>
    <scope>NUCLEOTIDE SEQUENCE [LARGE SCALE GENOMIC DNA]</scope>
    <source>
        <strain evidence="2 3">GIMN1.004</strain>
    </source>
</reference>
<keyword evidence="1" id="KW-0472">Membrane</keyword>
<sequence>MGLKTWGIKAAKALRSDAGALLGERQHRETIESLRGAARQIFTPAPRAQWSKLSDPPNRAAFAAKYHAVGLSEADLSARHASFARSAWVCAVAFIFLVTLLACAVVQRGAASLPLILSGLFTASIAGALWFRYALWSFQLRHRYLDGVAIFLRSPSEWIPPASMPVVSVIDEAGRSMVVVDETGRRDPGQH</sequence>
<dbReference type="RefSeq" id="WP_102643745.1">
    <property type="nucleotide sequence ID" value="NZ_PNYA01000002.1"/>
</dbReference>
<keyword evidence="3" id="KW-1185">Reference proteome</keyword>
<evidence type="ECO:0000313" key="3">
    <source>
        <dbReference type="Proteomes" id="UP000235616"/>
    </source>
</evidence>
<protein>
    <submittedName>
        <fullName evidence="2">Uncharacterized protein</fullName>
    </submittedName>
</protein>
<evidence type="ECO:0000256" key="1">
    <source>
        <dbReference type="SAM" id="Phobius"/>
    </source>
</evidence>
<name>A0A2N7W107_9BURK</name>
<keyword evidence="1" id="KW-0812">Transmembrane</keyword>
<proteinExistence type="predicted"/>
<evidence type="ECO:0000313" key="2">
    <source>
        <dbReference type="EMBL" id="PMS23055.1"/>
    </source>
</evidence>
<comment type="caution">
    <text evidence="2">The sequence shown here is derived from an EMBL/GenBank/DDBJ whole genome shotgun (WGS) entry which is preliminary data.</text>
</comment>
<dbReference type="EMBL" id="PNYA01000002">
    <property type="protein sequence ID" value="PMS23055.1"/>
    <property type="molecule type" value="Genomic_DNA"/>
</dbReference>
<dbReference type="Proteomes" id="UP000235616">
    <property type="component" value="Unassembled WGS sequence"/>
</dbReference>
<feature type="transmembrane region" description="Helical" evidence="1">
    <location>
        <begin position="113"/>
        <end position="135"/>
    </location>
</feature>
<dbReference type="AlphaFoldDB" id="A0A2N7W107"/>
<accession>A0A2N7W107</accession>